<evidence type="ECO:0000313" key="11">
    <source>
        <dbReference type="EMBL" id="KAG2386090.1"/>
    </source>
</evidence>
<dbReference type="PANTHER" id="PTHR43399">
    <property type="entry name" value="SUBTILISIN-RELATED"/>
    <property type="match status" value="1"/>
</dbReference>
<dbReference type="InterPro" id="IPR023827">
    <property type="entry name" value="Peptidase_S8_Asp-AS"/>
</dbReference>
<dbReference type="InterPro" id="IPR022398">
    <property type="entry name" value="Peptidase_S8_His-AS"/>
</dbReference>
<feature type="compositionally biased region" description="Basic and acidic residues" evidence="8">
    <location>
        <begin position="913"/>
        <end position="924"/>
    </location>
</feature>
<dbReference type="GO" id="GO:0006508">
    <property type="term" value="P:proteolysis"/>
    <property type="evidence" value="ECO:0007669"/>
    <property type="project" value="UniProtKB-KW"/>
</dbReference>
<dbReference type="SUPFAM" id="SSF49785">
    <property type="entry name" value="Galactose-binding domain-like"/>
    <property type="match status" value="1"/>
</dbReference>
<dbReference type="InterPro" id="IPR008979">
    <property type="entry name" value="Galactose-bd-like_sf"/>
</dbReference>
<dbReference type="RefSeq" id="XP_044550083.1">
    <property type="nucleotide sequence ID" value="XM_044691965.1"/>
</dbReference>
<name>A0AA88GNN7_NAELO</name>
<dbReference type="EMBL" id="PYSW02000016">
    <property type="protein sequence ID" value="KAG2386090.1"/>
    <property type="molecule type" value="Genomic_DNA"/>
</dbReference>
<evidence type="ECO:0000256" key="4">
    <source>
        <dbReference type="ARBA" id="ARBA00022825"/>
    </source>
</evidence>
<dbReference type="PROSITE" id="PS51892">
    <property type="entry name" value="SUBTILASE"/>
    <property type="match status" value="1"/>
</dbReference>
<accession>A0AA88GNN7</accession>
<evidence type="ECO:0000313" key="12">
    <source>
        <dbReference type="Proteomes" id="UP000816034"/>
    </source>
</evidence>
<evidence type="ECO:0000259" key="10">
    <source>
        <dbReference type="Pfam" id="PF00082"/>
    </source>
</evidence>
<gene>
    <name evidence="11" type="ORF">C9374_002536</name>
</gene>
<keyword evidence="9" id="KW-0732">Signal</keyword>
<dbReference type="PROSITE" id="PS00138">
    <property type="entry name" value="SUBTILASE_SER"/>
    <property type="match status" value="1"/>
</dbReference>
<evidence type="ECO:0000256" key="6">
    <source>
        <dbReference type="PROSITE-ProRule" id="PRU01240"/>
    </source>
</evidence>
<dbReference type="InterPro" id="IPR000209">
    <property type="entry name" value="Peptidase_S8/S53_dom"/>
</dbReference>
<evidence type="ECO:0000256" key="5">
    <source>
        <dbReference type="PIRSR" id="PIRSR615500-1"/>
    </source>
</evidence>
<feature type="active site" description="Charge relay system" evidence="5 6">
    <location>
        <position position="396"/>
    </location>
</feature>
<evidence type="ECO:0000256" key="8">
    <source>
        <dbReference type="SAM" id="MobiDB-lite"/>
    </source>
</evidence>
<dbReference type="PROSITE" id="PS00136">
    <property type="entry name" value="SUBTILASE_ASP"/>
    <property type="match status" value="1"/>
</dbReference>
<reference evidence="11 12" key="1">
    <citation type="journal article" date="2018" name="BMC Genomics">
        <title>The genome of Naegleria lovaniensis, the basis for a comparative approach to unravel pathogenicity factors of the human pathogenic amoeba N. fowleri.</title>
        <authorList>
            <person name="Liechti N."/>
            <person name="Schurch N."/>
            <person name="Bruggmann R."/>
            <person name="Wittwer M."/>
        </authorList>
    </citation>
    <scope>NUCLEOTIDE SEQUENCE [LARGE SCALE GENOMIC DNA]</scope>
    <source>
        <strain evidence="11 12">ATCC 30569</strain>
    </source>
</reference>
<dbReference type="Gene3D" id="3.40.50.200">
    <property type="entry name" value="Peptidase S8/S53 domain"/>
    <property type="match status" value="1"/>
</dbReference>
<feature type="chain" id="PRO_5041716861" description="Peptidase S8/S53 domain-containing protein" evidence="9">
    <location>
        <begin position="25"/>
        <end position="924"/>
    </location>
</feature>
<evidence type="ECO:0000256" key="1">
    <source>
        <dbReference type="ARBA" id="ARBA00011073"/>
    </source>
</evidence>
<organism evidence="11 12">
    <name type="scientific">Naegleria lovaniensis</name>
    <name type="common">Amoeba</name>
    <dbReference type="NCBI Taxonomy" id="51637"/>
    <lineage>
        <taxon>Eukaryota</taxon>
        <taxon>Discoba</taxon>
        <taxon>Heterolobosea</taxon>
        <taxon>Tetramitia</taxon>
        <taxon>Eutetramitia</taxon>
        <taxon>Vahlkampfiidae</taxon>
        <taxon>Naegleria</taxon>
    </lineage>
</organism>
<dbReference type="InterPro" id="IPR051048">
    <property type="entry name" value="Peptidase_S8/S53_subtilisin"/>
</dbReference>
<keyword evidence="12" id="KW-1185">Reference proteome</keyword>
<comment type="similarity">
    <text evidence="1 6 7">Belongs to the peptidase S8 family.</text>
</comment>
<dbReference type="PROSITE" id="PS00137">
    <property type="entry name" value="SUBTILASE_HIS"/>
    <property type="match status" value="1"/>
</dbReference>
<dbReference type="GO" id="GO:0004252">
    <property type="term" value="F:serine-type endopeptidase activity"/>
    <property type="evidence" value="ECO:0007669"/>
    <property type="project" value="UniProtKB-UniRule"/>
</dbReference>
<dbReference type="CDD" id="cd04842">
    <property type="entry name" value="Peptidases_S8_Kp43_protease"/>
    <property type="match status" value="1"/>
</dbReference>
<dbReference type="InterPro" id="IPR023828">
    <property type="entry name" value="Peptidase_S8_Ser-AS"/>
</dbReference>
<feature type="signal peptide" evidence="9">
    <location>
        <begin position="1"/>
        <end position="24"/>
    </location>
</feature>
<evidence type="ECO:0000256" key="9">
    <source>
        <dbReference type="SAM" id="SignalP"/>
    </source>
</evidence>
<evidence type="ECO:0000256" key="7">
    <source>
        <dbReference type="RuleBase" id="RU003355"/>
    </source>
</evidence>
<dbReference type="AlphaFoldDB" id="A0AA88GNN7"/>
<dbReference type="GeneID" id="68094992"/>
<comment type="caution">
    <text evidence="11">The sequence shown here is derived from an EMBL/GenBank/DDBJ whole genome shotgun (WGS) entry which is preliminary data.</text>
</comment>
<dbReference type="PRINTS" id="PR00723">
    <property type="entry name" value="SUBTILISIN"/>
</dbReference>
<feature type="domain" description="Peptidase S8/S53" evidence="10">
    <location>
        <begin position="341"/>
        <end position="685"/>
    </location>
</feature>
<evidence type="ECO:0000256" key="3">
    <source>
        <dbReference type="ARBA" id="ARBA00022801"/>
    </source>
</evidence>
<sequence>MSVAKLSILLALLALGLQVVCLLAHPLDDVNLLSRSSSNLFSNQKDEKLYVYIHVKDQVKLSDSKIEELCQAMGVKRTQLDISSRYQKTFTTWLSFSHIEKLHQSNVISSMVDKVVRVPAQDRITFSALDLDSLQYANVRVVFHQEVDSRIRKTRVAHPNLEIQQWFEKEFNQKLNNVLSSTSSNKRMTTGSSQWLREELSNVFQLNFQNEEYEDSTNVMTISLTNFDVNAWPLLQQEPSTTSRNRHSMPQETDQALNFLQRRRTLQQQDNIQAYQEVSQSMGQALLSQLLSQEDAISISREFPQSLLNLGSNQVVQQGGDAPSLSSNSKNHFIWSQNVTGTDQIVQIIDSGVDVNHCYFSKAGENYFSTPNYNNRKIVFYQPVTFWGDKIDNNGHGSHVASTIAGSLEAGSLNVSMSNDIGIAPNAKLYVTDVMKGIFFYVSSLSSYLTTAFNRKARVSSNSWGCANPYDCVYDCRCYEYGTLNLVNDSYCLYNYGVRCCEVCNQYDNNALVVDSFTRDNDEMLIVMAAGNNGYFSSKGTVLSPATSKNSLTVGAQYATLEEYIRFNKTEINGTLYNHQNMGYFSARGPTFDQRSKPDVVAPGVSIYGALRNPTSCSPEGGLTAKSGTSMATPAVAGAAALVRDYLSQNNNSRLVNYELFNKNSTQTISGSLVKAMIIHSAQKMTGFVKLTNDTSPFGISQSLARLPYPNIYNGFGSVNLKNVLLFENVKESVNTIGKLFLLNRYSLAPGDELVLPFHVPEDKKKNGRHHDKKKKNKKPKIPIKVTLTWYDYKGAITNNATATNKQLINDMDLSLKNGHRRVFYGNPSTLRNGTCPYDFLNTVERIEIPVKYIKSVSTSTNHERASLNRDHESRHRRVKSFQVIIKAKDTNIGNQTFSLVVTGPIQSGSPKPRQERPNRRIRG</sequence>
<keyword evidence="4 6" id="KW-0720">Serine protease</keyword>
<feature type="region of interest" description="Disordered" evidence="8">
    <location>
        <begin position="903"/>
        <end position="924"/>
    </location>
</feature>
<dbReference type="Gene3D" id="2.60.120.380">
    <property type="match status" value="1"/>
</dbReference>
<dbReference type="SUPFAM" id="SSF52743">
    <property type="entry name" value="Subtilisin-like"/>
    <property type="match status" value="1"/>
</dbReference>
<dbReference type="Pfam" id="PF00082">
    <property type="entry name" value="Peptidase_S8"/>
    <property type="match status" value="1"/>
</dbReference>
<dbReference type="PANTHER" id="PTHR43399:SF4">
    <property type="entry name" value="CELL WALL-ASSOCIATED PROTEASE"/>
    <property type="match status" value="1"/>
</dbReference>
<keyword evidence="3 6" id="KW-0378">Hydrolase</keyword>
<dbReference type="Proteomes" id="UP000816034">
    <property type="component" value="Unassembled WGS sequence"/>
</dbReference>
<feature type="active site" description="Charge relay system" evidence="5 6">
    <location>
        <position position="350"/>
    </location>
</feature>
<dbReference type="InterPro" id="IPR036852">
    <property type="entry name" value="Peptidase_S8/S53_dom_sf"/>
</dbReference>
<proteinExistence type="inferred from homology"/>
<protein>
    <recommendedName>
        <fullName evidence="10">Peptidase S8/S53 domain-containing protein</fullName>
    </recommendedName>
</protein>
<evidence type="ECO:0000256" key="2">
    <source>
        <dbReference type="ARBA" id="ARBA00022670"/>
    </source>
</evidence>
<dbReference type="InterPro" id="IPR034058">
    <property type="entry name" value="TagA/B/C/D_pept_dom"/>
</dbReference>
<keyword evidence="2 6" id="KW-0645">Protease</keyword>
<dbReference type="InterPro" id="IPR015500">
    <property type="entry name" value="Peptidase_S8_subtilisin-rel"/>
</dbReference>
<feature type="active site" description="Charge relay system" evidence="5 6">
    <location>
        <position position="630"/>
    </location>
</feature>